<sequence length="100" mass="10849">MEKQEQKKIMQSTIAYKAAVRRDREAMIGRLIDAAQTLDGAVKLATKGGDLLKAASYAADAAEHRRAANVANQAAVVNNLVKQAQKDDDIAAKIKEQKKT</sequence>
<gene>
    <name evidence="1" type="ORF">LCGC14_2929710</name>
</gene>
<dbReference type="AlphaFoldDB" id="A0A0F8ZTZ4"/>
<dbReference type="EMBL" id="LAZR01058448">
    <property type="protein sequence ID" value="KKK69869.1"/>
    <property type="molecule type" value="Genomic_DNA"/>
</dbReference>
<protein>
    <submittedName>
        <fullName evidence="1">Uncharacterized protein</fullName>
    </submittedName>
</protein>
<name>A0A0F8ZTZ4_9ZZZZ</name>
<comment type="caution">
    <text evidence="1">The sequence shown here is derived from an EMBL/GenBank/DDBJ whole genome shotgun (WGS) entry which is preliminary data.</text>
</comment>
<organism evidence="1">
    <name type="scientific">marine sediment metagenome</name>
    <dbReference type="NCBI Taxonomy" id="412755"/>
    <lineage>
        <taxon>unclassified sequences</taxon>
        <taxon>metagenomes</taxon>
        <taxon>ecological metagenomes</taxon>
    </lineage>
</organism>
<reference evidence="1" key="1">
    <citation type="journal article" date="2015" name="Nature">
        <title>Complex archaea that bridge the gap between prokaryotes and eukaryotes.</title>
        <authorList>
            <person name="Spang A."/>
            <person name="Saw J.H."/>
            <person name="Jorgensen S.L."/>
            <person name="Zaremba-Niedzwiedzka K."/>
            <person name="Martijn J."/>
            <person name="Lind A.E."/>
            <person name="van Eijk R."/>
            <person name="Schleper C."/>
            <person name="Guy L."/>
            <person name="Ettema T.J."/>
        </authorList>
    </citation>
    <scope>NUCLEOTIDE SEQUENCE</scope>
</reference>
<evidence type="ECO:0000313" key="1">
    <source>
        <dbReference type="EMBL" id="KKK69869.1"/>
    </source>
</evidence>
<accession>A0A0F8ZTZ4</accession>
<proteinExistence type="predicted"/>